<name>A0A7S4RQH6_9DINO</name>
<evidence type="ECO:0000256" key="1">
    <source>
        <dbReference type="SAM" id="MobiDB-lite"/>
    </source>
</evidence>
<reference evidence="2" key="1">
    <citation type="submission" date="2021-01" db="EMBL/GenBank/DDBJ databases">
        <authorList>
            <person name="Corre E."/>
            <person name="Pelletier E."/>
            <person name="Niang G."/>
            <person name="Scheremetjew M."/>
            <person name="Finn R."/>
            <person name="Kale V."/>
            <person name="Holt S."/>
            <person name="Cochrane G."/>
            <person name="Meng A."/>
            <person name="Brown T."/>
            <person name="Cohen L."/>
        </authorList>
    </citation>
    <scope>NUCLEOTIDE SEQUENCE</scope>
    <source>
        <strain evidence="2">CCMP3105</strain>
    </source>
</reference>
<feature type="region of interest" description="Disordered" evidence="1">
    <location>
        <begin position="56"/>
        <end position="111"/>
    </location>
</feature>
<protein>
    <submittedName>
        <fullName evidence="2">Uncharacterized protein</fullName>
    </submittedName>
</protein>
<evidence type="ECO:0000313" key="2">
    <source>
        <dbReference type="EMBL" id="CAE4621273.1"/>
    </source>
</evidence>
<accession>A0A7S4RQH6</accession>
<gene>
    <name evidence="2" type="ORF">AMON00008_LOCUS38685</name>
</gene>
<organism evidence="2">
    <name type="scientific">Alexandrium monilatum</name>
    <dbReference type="NCBI Taxonomy" id="311494"/>
    <lineage>
        <taxon>Eukaryota</taxon>
        <taxon>Sar</taxon>
        <taxon>Alveolata</taxon>
        <taxon>Dinophyceae</taxon>
        <taxon>Gonyaulacales</taxon>
        <taxon>Pyrocystaceae</taxon>
        <taxon>Alexandrium</taxon>
    </lineage>
</organism>
<dbReference type="EMBL" id="HBNR01055084">
    <property type="protein sequence ID" value="CAE4621273.1"/>
    <property type="molecule type" value="Transcribed_RNA"/>
</dbReference>
<proteinExistence type="predicted"/>
<dbReference type="AlphaFoldDB" id="A0A7S4RQH6"/>
<sequence>MSFFPGLACMCCITRESGDQPSLVALDNPKPALAGCGVGCEAPQLREAQALEVRREVAEEGGRQAVLPGGASNETTPRPPSCGGNLSADGTPGERDRLESQPDAEHKHKLKDLVVKASSLTGKVKHWKQDTEPPACGFC</sequence>
<feature type="compositionally biased region" description="Basic and acidic residues" evidence="1">
    <location>
        <begin position="92"/>
        <end position="111"/>
    </location>
</feature>